<name>A0A4R2JIW9_9PSEU</name>
<comment type="caution">
    <text evidence="3">The sequence shown here is derived from an EMBL/GenBank/DDBJ whole genome shotgun (WGS) entry which is preliminary data.</text>
</comment>
<evidence type="ECO:0000313" key="3">
    <source>
        <dbReference type="EMBL" id="TCO59851.1"/>
    </source>
</evidence>
<proteinExistence type="predicted"/>
<accession>A0A4R2JIW9</accession>
<dbReference type="InterPro" id="IPR024983">
    <property type="entry name" value="CHAT_dom"/>
</dbReference>
<evidence type="ECO:0000259" key="2">
    <source>
        <dbReference type="Pfam" id="PF12770"/>
    </source>
</evidence>
<feature type="domain" description="CHAT" evidence="2">
    <location>
        <begin position="227"/>
        <end position="377"/>
    </location>
</feature>
<sequence length="415" mass="46352">MSAEPESLRGYLTADQGTTPTGAVRPSSPAIDDVVETEPTEFDPGDVKLTKALPANVAMLCVTGTSVDGQPSFVLNFHYRGGVRTAARPSDLADQRPPDLALATLAERTRGQGTPWQDAYWECMNWADTKHKLVTWIRDLLAAPDAPRLVVWDNTDYEIPWELYYHRPSGGAEGAGWLGELIPVIRWTAVHDGARAWQFSARKRECVGGLLMFEDPKMGVEPDGFARYELEARARTMRELMRRLDRPCQPFGLLVIRCHGEYSRDTRKFKLGGLPLNAYTEFTMHALQQSGALVLLNACVSGRPVVDERHPSTATRSFAEVFLRYGAGGVIATAGDVDLNHSHDFAVRLLSDANSRPVNVAEALREHRKHYANRVRYRPGAADNRTEQQFKDFFASFMYLYFGHPDTILRTGDTP</sequence>
<evidence type="ECO:0000256" key="1">
    <source>
        <dbReference type="SAM" id="MobiDB-lite"/>
    </source>
</evidence>
<reference evidence="3 4" key="1">
    <citation type="submission" date="2019-03" db="EMBL/GenBank/DDBJ databases">
        <title>Genomic Encyclopedia of Type Strains, Phase IV (KMG-IV): sequencing the most valuable type-strain genomes for metagenomic binning, comparative biology and taxonomic classification.</title>
        <authorList>
            <person name="Goeker M."/>
        </authorList>
    </citation>
    <scope>NUCLEOTIDE SEQUENCE [LARGE SCALE GENOMIC DNA]</scope>
    <source>
        <strain evidence="3 4">DSM 45934</strain>
    </source>
</reference>
<dbReference type="EMBL" id="SLWS01000004">
    <property type="protein sequence ID" value="TCO59851.1"/>
    <property type="molecule type" value="Genomic_DNA"/>
</dbReference>
<feature type="region of interest" description="Disordered" evidence="1">
    <location>
        <begin position="1"/>
        <end position="29"/>
    </location>
</feature>
<protein>
    <submittedName>
        <fullName evidence="3">CHAT domain-containing protein</fullName>
    </submittedName>
</protein>
<keyword evidence="4" id="KW-1185">Reference proteome</keyword>
<dbReference type="Proteomes" id="UP000295680">
    <property type="component" value="Unassembled WGS sequence"/>
</dbReference>
<dbReference type="OrthoDB" id="4276364at2"/>
<gene>
    <name evidence="3" type="ORF">EV192_104694</name>
</gene>
<organism evidence="3 4">
    <name type="scientific">Actinocrispum wychmicini</name>
    <dbReference type="NCBI Taxonomy" id="1213861"/>
    <lineage>
        <taxon>Bacteria</taxon>
        <taxon>Bacillati</taxon>
        <taxon>Actinomycetota</taxon>
        <taxon>Actinomycetes</taxon>
        <taxon>Pseudonocardiales</taxon>
        <taxon>Pseudonocardiaceae</taxon>
        <taxon>Actinocrispum</taxon>
    </lineage>
</organism>
<dbReference type="AlphaFoldDB" id="A0A4R2JIW9"/>
<evidence type="ECO:0000313" key="4">
    <source>
        <dbReference type="Proteomes" id="UP000295680"/>
    </source>
</evidence>
<dbReference type="RefSeq" id="WP_132118060.1">
    <property type="nucleotide sequence ID" value="NZ_SLWS01000004.1"/>
</dbReference>
<dbReference type="Pfam" id="PF12770">
    <property type="entry name" value="CHAT"/>
    <property type="match status" value="1"/>
</dbReference>